<dbReference type="NCBIfam" id="NF004669">
    <property type="entry name" value="PRK06008.1"/>
    <property type="match status" value="1"/>
</dbReference>
<reference evidence="6 7" key="1">
    <citation type="journal article" date="2016" name="Front. Microbiol.">
        <title>Genomic Resource of Rice Seed Associated Bacteria.</title>
        <authorList>
            <person name="Midha S."/>
            <person name="Bansal K."/>
            <person name="Sharma S."/>
            <person name="Kumar N."/>
            <person name="Patil P.P."/>
            <person name="Chaudhry V."/>
            <person name="Patil P.B."/>
        </authorList>
    </citation>
    <scope>NUCLEOTIDE SEQUENCE [LARGE SCALE GENOMIC DNA]</scope>
    <source>
        <strain evidence="6 7">NS226</strain>
    </source>
</reference>
<dbReference type="PATRIC" id="fig|401562.3.peg.2686"/>
<proteinExistence type="inferred from homology"/>
<dbReference type="Gene3D" id="1.20.1330.10">
    <property type="entry name" value="f41 fragment of flagellin, N-terminal domain"/>
    <property type="match status" value="1"/>
</dbReference>
<sequence>MSISSLTLSNFSRSTIQRVQTQIADAQKEFNTGRHADVGRTLGRVTGNAISYHSQEDTFQSMLDSNKLITSRFQLMDNSLTSIRNASDDYSKALINGTATGTGTAALIQSAQQGLQQVLGAVNVSSGGEYLFGGTHANTQPVKSDSATLTTLSGSIQSKFLDALGITDVSQATADQVNAYFSDAGYTKSGSATARSFSVDFFGTPAVPANGATPAVAAVPGIWDGIADSGGAVSSAYISRSEQIDTSVNVNTPAFKNTVAAYAMIGALGVDKMGDSARQALTTAAQVKLKSGQDGIVKVQSDLGVRQNRVDAANTLLTKQKDLVTAAYDRLEGVDQTEAGLLINQLKTQLDATFAVTGKLQNLSLLNYL</sequence>
<comment type="caution">
    <text evidence="6">The sequence shown here is derived from an EMBL/GenBank/DDBJ whole genome shotgun (WGS) entry which is preliminary data.</text>
</comment>
<comment type="similarity">
    <text evidence="1 3">Belongs to the bacterial flagellin family.</text>
</comment>
<name>A0A175R5Y8_9HYPH</name>
<comment type="subcellular location">
    <subcellularLocation>
        <location evidence="3">Secreted</location>
    </subcellularLocation>
    <subcellularLocation>
        <location evidence="3">Bacterial flagellum</location>
    </subcellularLocation>
</comment>
<dbReference type="InterPro" id="IPR001492">
    <property type="entry name" value="Flagellin"/>
</dbReference>
<dbReference type="AlphaFoldDB" id="A0A175R5Y8"/>
<dbReference type="PANTHER" id="PTHR42792:SF1">
    <property type="entry name" value="FLAGELLAR HOOK-ASSOCIATED PROTEIN 3"/>
    <property type="match status" value="1"/>
</dbReference>
<dbReference type="OrthoDB" id="8004955at2"/>
<evidence type="ECO:0000256" key="1">
    <source>
        <dbReference type="ARBA" id="ARBA00005709"/>
    </source>
</evidence>
<evidence type="ECO:0000259" key="5">
    <source>
        <dbReference type="Pfam" id="PF00700"/>
    </source>
</evidence>
<feature type="domain" description="Flagellin C-terminal" evidence="5">
    <location>
        <begin position="296"/>
        <end position="369"/>
    </location>
</feature>
<evidence type="ECO:0000256" key="3">
    <source>
        <dbReference type="RuleBase" id="RU362073"/>
    </source>
</evidence>
<accession>A0A175R5Y8</accession>
<dbReference type="InterPro" id="IPR001029">
    <property type="entry name" value="Flagellin_N"/>
</dbReference>
<dbReference type="PANTHER" id="PTHR42792">
    <property type="entry name" value="FLAGELLIN"/>
    <property type="match status" value="1"/>
</dbReference>
<feature type="domain" description="Flagellin N-terminal" evidence="4">
    <location>
        <begin position="3"/>
        <end position="135"/>
    </location>
</feature>
<dbReference type="GO" id="GO:0005198">
    <property type="term" value="F:structural molecule activity"/>
    <property type="evidence" value="ECO:0007669"/>
    <property type="project" value="UniProtKB-UniRule"/>
</dbReference>
<organism evidence="6 7">
    <name type="scientific">Aureimonas ureilytica</name>
    <dbReference type="NCBI Taxonomy" id="401562"/>
    <lineage>
        <taxon>Bacteria</taxon>
        <taxon>Pseudomonadati</taxon>
        <taxon>Pseudomonadota</taxon>
        <taxon>Alphaproteobacteria</taxon>
        <taxon>Hyphomicrobiales</taxon>
        <taxon>Aurantimonadaceae</taxon>
        <taxon>Aureimonas</taxon>
    </lineage>
</organism>
<keyword evidence="3" id="KW-0964">Secreted</keyword>
<dbReference type="STRING" id="401562.NS365_14150"/>
<gene>
    <name evidence="6" type="ORF">NS226_14915</name>
</gene>
<dbReference type="GO" id="GO:0005576">
    <property type="term" value="C:extracellular region"/>
    <property type="evidence" value="ECO:0007669"/>
    <property type="project" value="UniProtKB-SubCell"/>
</dbReference>
<evidence type="ECO:0000313" key="7">
    <source>
        <dbReference type="Proteomes" id="UP000078272"/>
    </source>
</evidence>
<evidence type="ECO:0000256" key="2">
    <source>
        <dbReference type="ARBA" id="ARBA00023143"/>
    </source>
</evidence>
<dbReference type="EMBL" id="LDPZ01000030">
    <property type="protein sequence ID" value="KTQ94128.1"/>
    <property type="molecule type" value="Genomic_DNA"/>
</dbReference>
<dbReference type="InterPro" id="IPR046358">
    <property type="entry name" value="Flagellin_C"/>
</dbReference>
<dbReference type="SUPFAM" id="SSF64518">
    <property type="entry name" value="Phase 1 flagellin"/>
    <property type="match status" value="1"/>
</dbReference>
<dbReference type="GO" id="GO:0009288">
    <property type="term" value="C:bacterial-type flagellum"/>
    <property type="evidence" value="ECO:0007669"/>
    <property type="project" value="UniProtKB-SubCell"/>
</dbReference>
<dbReference type="RefSeq" id="WP_058635620.1">
    <property type="nucleotide sequence ID" value="NZ_LDPZ01000030.1"/>
</dbReference>
<protein>
    <recommendedName>
        <fullName evidence="3">Flagellin</fullName>
    </recommendedName>
</protein>
<dbReference type="Pfam" id="PF00700">
    <property type="entry name" value="Flagellin_C"/>
    <property type="match status" value="1"/>
</dbReference>
<evidence type="ECO:0000313" key="6">
    <source>
        <dbReference type="EMBL" id="KTQ94128.1"/>
    </source>
</evidence>
<comment type="function">
    <text evidence="3">Flagellin is the subunit protein which polymerizes to form the filaments of bacterial flagella.</text>
</comment>
<evidence type="ECO:0000259" key="4">
    <source>
        <dbReference type="Pfam" id="PF00669"/>
    </source>
</evidence>
<dbReference type="Pfam" id="PF00669">
    <property type="entry name" value="Flagellin_N"/>
    <property type="match status" value="1"/>
</dbReference>
<keyword evidence="2 3" id="KW-0975">Bacterial flagellum</keyword>
<dbReference type="Proteomes" id="UP000078272">
    <property type="component" value="Unassembled WGS sequence"/>
</dbReference>